<dbReference type="Proteomes" id="UP001141806">
    <property type="component" value="Unassembled WGS sequence"/>
</dbReference>
<protein>
    <submittedName>
        <fullName evidence="3">Uncharacterized protein</fullName>
    </submittedName>
</protein>
<sequence>METNFSANVSTTLHPSRPSSEDIEMQAPPVAHNSTPNLNLSNVNSVIPSETNYIKLARMDIGVWLAAATPLLVLYHQEHPHVSSTLRFILFAYMLASLVYMVGIFLQHKFPSPAQLMIQVGVVLAAVSFLMSLGLMLL</sequence>
<keyword evidence="4" id="KW-1185">Reference proteome</keyword>
<evidence type="ECO:0000313" key="4">
    <source>
        <dbReference type="Proteomes" id="UP001141806"/>
    </source>
</evidence>
<comment type="caution">
    <text evidence="3">The sequence shown here is derived from an EMBL/GenBank/DDBJ whole genome shotgun (WGS) entry which is preliminary data.</text>
</comment>
<accession>A0A9Q0KT64</accession>
<feature type="region of interest" description="Disordered" evidence="1">
    <location>
        <begin position="1"/>
        <end position="23"/>
    </location>
</feature>
<feature type="compositionally biased region" description="Polar residues" evidence="1">
    <location>
        <begin position="1"/>
        <end position="18"/>
    </location>
</feature>
<organism evidence="3 4">
    <name type="scientific">Protea cynaroides</name>
    <dbReference type="NCBI Taxonomy" id="273540"/>
    <lineage>
        <taxon>Eukaryota</taxon>
        <taxon>Viridiplantae</taxon>
        <taxon>Streptophyta</taxon>
        <taxon>Embryophyta</taxon>
        <taxon>Tracheophyta</taxon>
        <taxon>Spermatophyta</taxon>
        <taxon>Magnoliopsida</taxon>
        <taxon>Proteales</taxon>
        <taxon>Proteaceae</taxon>
        <taxon>Protea</taxon>
    </lineage>
</organism>
<reference evidence="3" key="1">
    <citation type="journal article" date="2023" name="Plant J.">
        <title>The genome of the king protea, Protea cynaroides.</title>
        <authorList>
            <person name="Chang J."/>
            <person name="Duong T.A."/>
            <person name="Schoeman C."/>
            <person name="Ma X."/>
            <person name="Roodt D."/>
            <person name="Barker N."/>
            <person name="Li Z."/>
            <person name="Van de Peer Y."/>
            <person name="Mizrachi E."/>
        </authorList>
    </citation>
    <scope>NUCLEOTIDE SEQUENCE</scope>
    <source>
        <tissue evidence="3">Young leaves</tissue>
    </source>
</reference>
<evidence type="ECO:0000313" key="3">
    <source>
        <dbReference type="EMBL" id="KAJ4976159.1"/>
    </source>
</evidence>
<keyword evidence="2" id="KW-0472">Membrane</keyword>
<dbReference type="EMBL" id="JAMYWD010000003">
    <property type="protein sequence ID" value="KAJ4976159.1"/>
    <property type="molecule type" value="Genomic_DNA"/>
</dbReference>
<keyword evidence="2" id="KW-0812">Transmembrane</keyword>
<evidence type="ECO:0000256" key="1">
    <source>
        <dbReference type="SAM" id="MobiDB-lite"/>
    </source>
</evidence>
<keyword evidence="2" id="KW-1133">Transmembrane helix</keyword>
<feature type="transmembrane region" description="Helical" evidence="2">
    <location>
        <begin position="56"/>
        <end position="76"/>
    </location>
</feature>
<name>A0A9Q0KT64_9MAGN</name>
<gene>
    <name evidence="3" type="ORF">NE237_001265</name>
</gene>
<feature type="transmembrane region" description="Helical" evidence="2">
    <location>
        <begin position="88"/>
        <end position="106"/>
    </location>
</feature>
<dbReference type="AlphaFoldDB" id="A0A9Q0KT64"/>
<feature type="transmembrane region" description="Helical" evidence="2">
    <location>
        <begin position="118"/>
        <end position="137"/>
    </location>
</feature>
<evidence type="ECO:0000256" key="2">
    <source>
        <dbReference type="SAM" id="Phobius"/>
    </source>
</evidence>
<proteinExistence type="predicted"/>